<reference evidence="1" key="2">
    <citation type="submission" date="2020-06" db="EMBL/GenBank/DDBJ databases">
        <authorList>
            <person name="Sheffer M."/>
        </authorList>
    </citation>
    <scope>NUCLEOTIDE SEQUENCE</scope>
</reference>
<keyword evidence="2" id="KW-1185">Reference proteome</keyword>
<proteinExistence type="predicted"/>
<organism evidence="1 2">
    <name type="scientific">Argiope bruennichi</name>
    <name type="common">Wasp spider</name>
    <name type="synonym">Aranea bruennichi</name>
    <dbReference type="NCBI Taxonomy" id="94029"/>
    <lineage>
        <taxon>Eukaryota</taxon>
        <taxon>Metazoa</taxon>
        <taxon>Ecdysozoa</taxon>
        <taxon>Arthropoda</taxon>
        <taxon>Chelicerata</taxon>
        <taxon>Arachnida</taxon>
        <taxon>Araneae</taxon>
        <taxon>Araneomorphae</taxon>
        <taxon>Entelegynae</taxon>
        <taxon>Araneoidea</taxon>
        <taxon>Araneidae</taxon>
        <taxon>Argiope</taxon>
    </lineage>
</organism>
<dbReference type="AlphaFoldDB" id="A0A8T0END1"/>
<evidence type="ECO:0000313" key="2">
    <source>
        <dbReference type="Proteomes" id="UP000807504"/>
    </source>
</evidence>
<comment type="caution">
    <text evidence="1">The sequence shown here is derived from an EMBL/GenBank/DDBJ whole genome shotgun (WGS) entry which is preliminary data.</text>
</comment>
<reference evidence="1" key="1">
    <citation type="journal article" date="2020" name="bioRxiv">
        <title>Chromosome-level reference genome of the European wasp spider Argiope bruennichi: a resource for studies on range expansion and evolutionary adaptation.</title>
        <authorList>
            <person name="Sheffer M.M."/>
            <person name="Hoppe A."/>
            <person name="Krehenwinkel H."/>
            <person name="Uhl G."/>
            <person name="Kuss A.W."/>
            <person name="Jensen L."/>
            <person name="Jensen C."/>
            <person name="Gillespie R.G."/>
            <person name="Hoff K.J."/>
            <person name="Prost S."/>
        </authorList>
    </citation>
    <scope>NUCLEOTIDE SEQUENCE</scope>
</reference>
<dbReference type="EMBL" id="JABXBU010002072">
    <property type="protein sequence ID" value="KAF8777372.1"/>
    <property type="molecule type" value="Genomic_DNA"/>
</dbReference>
<sequence>MPPNTVFSQFHTRANCLYHCCWKRGSIRLRYVHVSKGTILTCFDQMTVSQQEIHGTAQQEIQRMSGCPGKNSTEVISILTYFHRNDRSTMDGIRNF</sequence>
<gene>
    <name evidence="1" type="ORF">HNY73_014240</name>
</gene>
<dbReference type="Proteomes" id="UP000807504">
    <property type="component" value="Unassembled WGS sequence"/>
</dbReference>
<protein>
    <submittedName>
        <fullName evidence="1">Uncharacterized protein</fullName>
    </submittedName>
</protein>
<accession>A0A8T0END1</accession>
<name>A0A8T0END1_ARGBR</name>
<evidence type="ECO:0000313" key="1">
    <source>
        <dbReference type="EMBL" id="KAF8777372.1"/>
    </source>
</evidence>